<feature type="compositionally biased region" description="Low complexity" evidence="1">
    <location>
        <begin position="1"/>
        <end position="20"/>
    </location>
</feature>
<reference evidence="3" key="1">
    <citation type="submission" date="2011-07" db="EMBL/GenBank/DDBJ databases">
        <authorList>
            <consortium name="Caenorhabditis brenneri Sequencing and Analysis Consortium"/>
            <person name="Wilson R.K."/>
        </authorList>
    </citation>
    <scope>NUCLEOTIDE SEQUENCE [LARGE SCALE GENOMIC DNA]</scope>
    <source>
        <strain evidence="3">PB2801</strain>
    </source>
</reference>
<dbReference type="InParanoid" id="G0P4I3"/>
<keyword evidence="3" id="KW-1185">Reference proteome</keyword>
<name>G0P4I3_CAEBE</name>
<accession>G0P4I3</accession>
<feature type="region of interest" description="Disordered" evidence="1">
    <location>
        <begin position="1"/>
        <end position="25"/>
    </location>
</feature>
<dbReference type="EMBL" id="GL380064">
    <property type="protein sequence ID" value="EGT44751.1"/>
    <property type="molecule type" value="Genomic_DNA"/>
</dbReference>
<evidence type="ECO:0000313" key="2">
    <source>
        <dbReference type="EMBL" id="EGT44751.1"/>
    </source>
</evidence>
<sequence length="67" mass="7274">MPSPSTQSTAPPPTGAAITPTPTPTPRTYYVQQFLVGDVDYVLHFFVRESVIVPNPQYIAPAITKNS</sequence>
<dbReference type="Proteomes" id="UP000008068">
    <property type="component" value="Unassembled WGS sequence"/>
</dbReference>
<protein>
    <submittedName>
        <fullName evidence="2">Uncharacterized protein</fullName>
    </submittedName>
</protein>
<gene>
    <name evidence="2" type="ORF">CAEBREN_13909</name>
</gene>
<proteinExistence type="predicted"/>
<dbReference type="AlphaFoldDB" id="G0P4I3"/>
<dbReference type="HOGENOM" id="CLU_2814694_0_0_1"/>
<organism evidence="3">
    <name type="scientific">Caenorhabditis brenneri</name>
    <name type="common">Nematode worm</name>
    <dbReference type="NCBI Taxonomy" id="135651"/>
    <lineage>
        <taxon>Eukaryota</taxon>
        <taxon>Metazoa</taxon>
        <taxon>Ecdysozoa</taxon>
        <taxon>Nematoda</taxon>
        <taxon>Chromadorea</taxon>
        <taxon>Rhabditida</taxon>
        <taxon>Rhabditina</taxon>
        <taxon>Rhabditomorpha</taxon>
        <taxon>Rhabditoidea</taxon>
        <taxon>Rhabditidae</taxon>
        <taxon>Peloderinae</taxon>
        <taxon>Caenorhabditis</taxon>
    </lineage>
</organism>
<evidence type="ECO:0000313" key="3">
    <source>
        <dbReference type="Proteomes" id="UP000008068"/>
    </source>
</evidence>
<evidence type="ECO:0000256" key="1">
    <source>
        <dbReference type="SAM" id="MobiDB-lite"/>
    </source>
</evidence>